<name>A0A834W1N8_9FABA</name>
<reference evidence="2" key="1">
    <citation type="submission" date="2020-09" db="EMBL/GenBank/DDBJ databases">
        <title>Genome-Enabled Discovery of Anthraquinone Biosynthesis in Senna tora.</title>
        <authorList>
            <person name="Kang S.-H."/>
            <person name="Pandey R.P."/>
            <person name="Lee C.-M."/>
            <person name="Sim J.-S."/>
            <person name="Jeong J.-T."/>
            <person name="Choi B.-S."/>
            <person name="Jung M."/>
            <person name="Ginzburg D."/>
            <person name="Zhao K."/>
            <person name="Won S.Y."/>
            <person name="Oh T.-J."/>
            <person name="Yu Y."/>
            <person name="Kim N.-H."/>
            <person name="Lee O.R."/>
            <person name="Lee T.-H."/>
            <person name="Bashyal P."/>
            <person name="Kim T.-S."/>
            <person name="Lee W.-H."/>
            <person name="Kawkins C."/>
            <person name="Kim C.-K."/>
            <person name="Kim J.S."/>
            <person name="Ahn B.O."/>
            <person name="Rhee S.Y."/>
            <person name="Sohng J.K."/>
        </authorList>
    </citation>
    <scope>NUCLEOTIDE SEQUENCE</scope>
    <source>
        <tissue evidence="2">Leaf</tissue>
    </source>
</reference>
<feature type="region of interest" description="Disordered" evidence="1">
    <location>
        <begin position="1"/>
        <end position="23"/>
    </location>
</feature>
<sequence length="23" mass="2476">MERLGSSASGIRHPPLSTHKGEQ</sequence>
<comment type="caution">
    <text evidence="2">The sequence shown here is derived from an EMBL/GenBank/DDBJ whole genome shotgun (WGS) entry which is preliminary data.</text>
</comment>
<evidence type="ECO:0000313" key="2">
    <source>
        <dbReference type="EMBL" id="KAF7805850.1"/>
    </source>
</evidence>
<gene>
    <name evidence="2" type="ORF">G2W53_038011</name>
</gene>
<dbReference type="EMBL" id="JAAIUW010000012">
    <property type="protein sequence ID" value="KAF7805850.1"/>
    <property type="molecule type" value="Genomic_DNA"/>
</dbReference>
<keyword evidence="3" id="KW-1185">Reference proteome</keyword>
<proteinExistence type="predicted"/>
<dbReference type="AlphaFoldDB" id="A0A834W1N8"/>
<organism evidence="2 3">
    <name type="scientific">Senna tora</name>
    <dbReference type="NCBI Taxonomy" id="362788"/>
    <lineage>
        <taxon>Eukaryota</taxon>
        <taxon>Viridiplantae</taxon>
        <taxon>Streptophyta</taxon>
        <taxon>Embryophyta</taxon>
        <taxon>Tracheophyta</taxon>
        <taxon>Spermatophyta</taxon>
        <taxon>Magnoliopsida</taxon>
        <taxon>eudicotyledons</taxon>
        <taxon>Gunneridae</taxon>
        <taxon>Pentapetalae</taxon>
        <taxon>rosids</taxon>
        <taxon>fabids</taxon>
        <taxon>Fabales</taxon>
        <taxon>Fabaceae</taxon>
        <taxon>Caesalpinioideae</taxon>
        <taxon>Cassia clade</taxon>
        <taxon>Senna</taxon>
    </lineage>
</organism>
<evidence type="ECO:0000256" key="1">
    <source>
        <dbReference type="SAM" id="MobiDB-lite"/>
    </source>
</evidence>
<evidence type="ECO:0000313" key="3">
    <source>
        <dbReference type="Proteomes" id="UP000634136"/>
    </source>
</evidence>
<dbReference type="Proteomes" id="UP000634136">
    <property type="component" value="Unassembled WGS sequence"/>
</dbReference>
<protein>
    <submittedName>
        <fullName evidence="2">Uncharacterized protein</fullName>
    </submittedName>
</protein>
<accession>A0A834W1N8</accession>